<evidence type="ECO:0000256" key="1">
    <source>
        <dbReference type="ARBA" id="ARBA00004613"/>
    </source>
</evidence>
<organism evidence="7 8">
    <name type="scientific">Umbra pygmaea</name>
    <name type="common">Eastern mudminnow</name>
    <dbReference type="NCBI Taxonomy" id="75934"/>
    <lineage>
        <taxon>Eukaryota</taxon>
        <taxon>Metazoa</taxon>
        <taxon>Chordata</taxon>
        <taxon>Craniata</taxon>
        <taxon>Vertebrata</taxon>
        <taxon>Euteleostomi</taxon>
        <taxon>Actinopterygii</taxon>
        <taxon>Neopterygii</taxon>
        <taxon>Teleostei</taxon>
        <taxon>Protacanthopterygii</taxon>
        <taxon>Esociformes</taxon>
        <taxon>Umbridae</taxon>
        <taxon>Umbra</taxon>
    </lineage>
</organism>
<evidence type="ECO:0000256" key="5">
    <source>
        <dbReference type="ARBA" id="ARBA00022729"/>
    </source>
</evidence>
<dbReference type="InterPro" id="IPR006781">
    <property type="entry name" value="ApoC-I"/>
</dbReference>
<dbReference type="InterPro" id="IPR043081">
    <property type="entry name" value="ApoC-1_sf"/>
</dbReference>
<dbReference type="Proteomes" id="UP001557470">
    <property type="component" value="Unassembled WGS sequence"/>
</dbReference>
<evidence type="ECO:0000313" key="8">
    <source>
        <dbReference type="Proteomes" id="UP001557470"/>
    </source>
</evidence>
<keyword evidence="4" id="KW-0964">Secreted</keyword>
<protein>
    <recommendedName>
        <fullName evidence="9">Apolipoprotein C-I</fullName>
    </recommendedName>
</protein>
<evidence type="ECO:0000256" key="4">
    <source>
        <dbReference type="ARBA" id="ARBA00022525"/>
    </source>
</evidence>
<comment type="subcellular location">
    <subcellularLocation>
        <location evidence="1">Secreted</location>
    </subcellularLocation>
</comment>
<sequence length="117" mass="13208">MGSTSAGPDEGSQGVLSGYFFYEKRRKPTVKMKLSIAIAVLMLVFAAHTEAQEAQTIEERFSKFSDQLKEMSDDMTVKTQDLMKKIGDSEFITKTRGWFNDQIDKLKTKIDEGFPGQ</sequence>
<dbReference type="EMBL" id="JAGEUA010000004">
    <property type="protein sequence ID" value="KAL0985040.1"/>
    <property type="molecule type" value="Genomic_DNA"/>
</dbReference>
<keyword evidence="3" id="KW-0813">Transport</keyword>
<dbReference type="Pfam" id="PF04691">
    <property type="entry name" value="ApoC-I"/>
    <property type="match status" value="1"/>
</dbReference>
<reference evidence="7 8" key="1">
    <citation type="submission" date="2024-06" db="EMBL/GenBank/DDBJ databases">
        <authorList>
            <person name="Pan Q."/>
            <person name="Wen M."/>
            <person name="Jouanno E."/>
            <person name="Zahm M."/>
            <person name="Klopp C."/>
            <person name="Cabau C."/>
            <person name="Louis A."/>
            <person name="Berthelot C."/>
            <person name="Parey E."/>
            <person name="Roest Crollius H."/>
            <person name="Montfort J."/>
            <person name="Robinson-Rechavi M."/>
            <person name="Bouchez O."/>
            <person name="Lampietro C."/>
            <person name="Lopez Roques C."/>
            <person name="Donnadieu C."/>
            <person name="Postlethwait J."/>
            <person name="Bobe J."/>
            <person name="Verreycken H."/>
            <person name="Guiguen Y."/>
        </authorList>
    </citation>
    <scope>NUCLEOTIDE SEQUENCE [LARGE SCALE GENOMIC DNA]</scope>
    <source>
        <strain evidence="7">Up_M1</strain>
        <tissue evidence="7">Testis</tissue>
    </source>
</reference>
<dbReference type="PANTHER" id="PTHR16565">
    <property type="entry name" value="APOLIPOPROTEIN C-I"/>
    <property type="match status" value="1"/>
</dbReference>
<keyword evidence="6" id="KW-0445">Lipid transport</keyword>
<dbReference type="GO" id="GO:0006869">
    <property type="term" value="P:lipid transport"/>
    <property type="evidence" value="ECO:0007669"/>
    <property type="project" value="UniProtKB-KW"/>
</dbReference>
<evidence type="ECO:0000256" key="2">
    <source>
        <dbReference type="ARBA" id="ARBA00009204"/>
    </source>
</evidence>
<dbReference type="PANTHER" id="PTHR16565:SF2">
    <property type="entry name" value="APOLIPOPROTEIN C-I"/>
    <property type="match status" value="1"/>
</dbReference>
<dbReference type="Gene3D" id="4.10.260.30">
    <property type="entry name" value="Apolipoprotein C-I"/>
    <property type="match status" value="1"/>
</dbReference>
<proteinExistence type="inferred from homology"/>
<keyword evidence="8" id="KW-1185">Reference proteome</keyword>
<accession>A0ABD0WX80</accession>
<comment type="caution">
    <text evidence="7">The sequence shown here is derived from an EMBL/GenBank/DDBJ whole genome shotgun (WGS) entry which is preliminary data.</text>
</comment>
<name>A0ABD0WX80_UMBPY</name>
<comment type="similarity">
    <text evidence="2">Belongs to the apolipoprotein C1 family.</text>
</comment>
<evidence type="ECO:0000256" key="6">
    <source>
        <dbReference type="ARBA" id="ARBA00023055"/>
    </source>
</evidence>
<evidence type="ECO:0000256" key="3">
    <source>
        <dbReference type="ARBA" id="ARBA00022448"/>
    </source>
</evidence>
<dbReference type="GO" id="GO:0005576">
    <property type="term" value="C:extracellular region"/>
    <property type="evidence" value="ECO:0007669"/>
    <property type="project" value="UniProtKB-SubCell"/>
</dbReference>
<evidence type="ECO:0000313" key="7">
    <source>
        <dbReference type="EMBL" id="KAL0985040.1"/>
    </source>
</evidence>
<dbReference type="AlphaFoldDB" id="A0ABD0WX80"/>
<keyword evidence="5" id="KW-0732">Signal</keyword>
<gene>
    <name evidence="7" type="ORF">UPYG_G00152160</name>
</gene>
<evidence type="ECO:0008006" key="9">
    <source>
        <dbReference type="Google" id="ProtNLM"/>
    </source>
</evidence>